<keyword evidence="5 8" id="KW-1133">Transmembrane helix</keyword>
<protein>
    <submittedName>
        <fullName evidence="10">Type IV secretory system conjugative DNA transfer family protein</fullName>
    </submittedName>
</protein>
<dbReference type="CDD" id="cd01127">
    <property type="entry name" value="TrwB_TraG_TraD_VirD4"/>
    <property type="match status" value="2"/>
</dbReference>
<dbReference type="RefSeq" id="WP_027123571.1">
    <property type="nucleotide sequence ID" value="NZ_CP103423.1"/>
</dbReference>
<evidence type="ECO:0000256" key="6">
    <source>
        <dbReference type="ARBA" id="ARBA00023136"/>
    </source>
</evidence>
<proteinExistence type="inferred from homology"/>
<evidence type="ECO:0000313" key="11">
    <source>
        <dbReference type="Proteomes" id="UP001058364"/>
    </source>
</evidence>
<evidence type="ECO:0000256" key="7">
    <source>
        <dbReference type="SAM" id="Coils"/>
    </source>
</evidence>
<evidence type="ECO:0000313" key="10">
    <source>
        <dbReference type="EMBL" id="UWD34492.1"/>
    </source>
</evidence>
<dbReference type="InterPro" id="IPR051539">
    <property type="entry name" value="T4SS-coupling_protein"/>
</dbReference>
<evidence type="ECO:0000256" key="1">
    <source>
        <dbReference type="ARBA" id="ARBA00004651"/>
    </source>
</evidence>
<dbReference type="Pfam" id="PF02534">
    <property type="entry name" value="T4SS-DNA_transf"/>
    <property type="match status" value="1"/>
</dbReference>
<keyword evidence="11" id="KW-1185">Reference proteome</keyword>
<keyword evidence="6 8" id="KW-0472">Membrane</keyword>
<accession>A0ABY5TV21</accession>
<feature type="domain" description="TraD/TraG TraM recognition site" evidence="9">
    <location>
        <begin position="563"/>
        <end position="678"/>
    </location>
</feature>
<dbReference type="EMBL" id="CP103423">
    <property type="protein sequence ID" value="UWD34492.1"/>
    <property type="molecule type" value="Genomic_DNA"/>
</dbReference>
<evidence type="ECO:0000256" key="5">
    <source>
        <dbReference type="ARBA" id="ARBA00022989"/>
    </source>
</evidence>
<dbReference type="InterPro" id="IPR032689">
    <property type="entry name" value="TraG-D_C"/>
</dbReference>
<keyword evidence="3" id="KW-1003">Cell membrane</keyword>
<name>A0ABY5TV21_9BACT</name>
<organism evidence="10 11">
    <name type="scientific">Mesomycoplasma molare</name>
    <dbReference type="NCBI Taxonomy" id="171288"/>
    <lineage>
        <taxon>Bacteria</taxon>
        <taxon>Bacillati</taxon>
        <taxon>Mycoplasmatota</taxon>
        <taxon>Mycoplasmoidales</taxon>
        <taxon>Metamycoplasmataceae</taxon>
        <taxon>Mesomycoplasma</taxon>
    </lineage>
</organism>
<comment type="subcellular location">
    <subcellularLocation>
        <location evidence="1">Cell membrane</location>
        <topology evidence="1">Multi-pass membrane protein</topology>
    </subcellularLocation>
</comment>
<evidence type="ECO:0000259" key="9">
    <source>
        <dbReference type="Pfam" id="PF12696"/>
    </source>
</evidence>
<feature type="transmembrane region" description="Helical" evidence="8">
    <location>
        <begin position="72"/>
        <end position="91"/>
    </location>
</feature>
<dbReference type="Pfam" id="PF12696">
    <property type="entry name" value="TraG-D_C"/>
    <property type="match status" value="1"/>
</dbReference>
<feature type="transmembrane region" description="Helical" evidence="8">
    <location>
        <begin position="20"/>
        <end position="43"/>
    </location>
</feature>
<dbReference type="PANTHER" id="PTHR37937">
    <property type="entry name" value="CONJUGATIVE TRANSFER: DNA TRANSPORT"/>
    <property type="match status" value="1"/>
</dbReference>
<keyword evidence="7" id="KW-0175">Coiled coil</keyword>
<dbReference type="InterPro" id="IPR003688">
    <property type="entry name" value="TraG/VirD4"/>
</dbReference>
<dbReference type="PANTHER" id="PTHR37937:SF1">
    <property type="entry name" value="CONJUGATIVE TRANSFER: DNA TRANSPORT"/>
    <property type="match status" value="1"/>
</dbReference>
<dbReference type="Proteomes" id="UP001058364">
    <property type="component" value="Chromosome"/>
</dbReference>
<evidence type="ECO:0000256" key="4">
    <source>
        <dbReference type="ARBA" id="ARBA00022692"/>
    </source>
</evidence>
<reference evidence="10" key="1">
    <citation type="submission" date="2022-08" db="EMBL/GenBank/DDBJ databases">
        <title>Complete genome sequence of Mycoplasma molare type strain H 542.</title>
        <authorList>
            <person name="Spergser J."/>
        </authorList>
    </citation>
    <scope>NUCLEOTIDE SEQUENCE</scope>
    <source>
        <strain evidence="10">H 542</strain>
    </source>
</reference>
<gene>
    <name evidence="10" type="ORF">NX772_01520</name>
</gene>
<dbReference type="SUPFAM" id="SSF52540">
    <property type="entry name" value="P-loop containing nucleoside triphosphate hydrolases"/>
    <property type="match status" value="1"/>
</dbReference>
<keyword evidence="4 8" id="KW-0812">Transmembrane</keyword>
<evidence type="ECO:0000256" key="8">
    <source>
        <dbReference type="SAM" id="Phobius"/>
    </source>
</evidence>
<comment type="similarity">
    <text evidence="2">Belongs to the VirD4/TraG family.</text>
</comment>
<evidence type="ECO:0000256" key="3">
    <source>
        <dbReference type="ARBA" id="ARBA00022475"/>
    </source>
</evidence>
<dbReference type="Gene3D" id="3.40.50.300">
    <property type="entry name" value="P-loop containing nucleotide triphosphate hydrolases"/>
    <property type="match status" value="1"/>
</dbReference>
<dbReference type="InterPro" id="IPR027417">
    <property type="entry name" value="P-loop_NTPase"/>
</dbReference>
<sequence length="845" mass="98024">MNKMDLFFKKIKPTKKRVILSLIASLGFGIILVLFLLIGTVLYENVKNKQGTSYSYFILKMLNAFENYYDKFLLIFFFSVLVSFIYLVLFFNKSKQKFEEEFEENSFLYDEILNKGSESEYKNNFLLNSKEPAWIIGYKFFKTKKLIEWYGNDLSKQALSFKILGGSRSGKTQKFVIPNLKYNINVPEQHKKPNLLIVDPKGELHSAIKKDLERNNYRKVVFDIANPLSSTGFNFLNMVWDKFHSDKGDKKQNEAEAFSLLAEVIASLKEWNENGESAVWDKGAQDILNIIGKFMLIFSKYDLNVRREHFNLATFAPFLATDIFQHGKWIKFLNNLNKKEKLDPVEQELVNLFNQQVRAYSGIAVNTLSGYLANATIAISPFSQQAEVKSFSSRSEISIKDLFIQSDPNSNLFAKQEYQKRIEKLSSKTAELEADKNFINILNTIKLRDKTINDLEKLDQEDFYYKTFEDLLNNTEKEIKGFSGENLEKLKIYEKLKIEIQKYQRLIENFSEEVKPFALLIRFPDHLSSRNQIVSILIDQIYKQAIEIANESKGAELYRWFLNIFDEFGNLPNVPNFGSKLSIALSRKVAFMIIIQSYAQLGKYQKNQKEIILENTGLSAFINSDNDDTIQSISKSLGNKKIIKRSYSSNGQNTSSNSSESISEKPVMEINEIKTMPKNQHLIFKIQSLPLKLKSTYSYTVWDLDRTIQPPGAIKPFKDEDYFFNFENANSIVNLSSKKIDNTNSSNDENAKNFKELMKLKINKTEEENEEELVEIKPNNSTTLEANKEVEKERLLKQIQFVEERIRSAIDNDNMDEEVEYSDELEKLKSNLEKLLKKEKTENPN</sequence>
<feature type="coiled-coil region" evidence="7">
    <location>
        <begin position="755"/>
        <end position="842"/>
    </location>
</feature>
<evidence type="ECO:0000256" key="2">
    <source>
        <dbReference type="ARBA" id="ARBA00008806"/>
    </source>
</evidence>